<dbReference type="HAMAP" id="MF_00454">
    <property type="entry name" value="FluC"/>
    <property type="match status" value="1"/>
</dbReference>
<dbReference type="EMBL" id="CP117411">
    <property type="protein sequence ID" value="WCT71917.1"/>
    <property type="molecule type" value="Genomic_DNA"/>
</dbReference>
<keyword evidence="4 12" id="KW-0812">Transmembrane</keyword>
<keyword evidence="9 12" id="KW-0407">Ion channel</keyword>
<evidence type="ECO:0000256" key="6">
    <source>
        <dbReference type="ARBA" id="ARBA00023053"/>
    </source>
</evidence>
<evidence type="ECO:0000256" key="11">
    <source>
        <dbReference type="ARBA" id="ARBA00035585"/>
    </source>
</evidence>
<keyword evidence="6 12" id="KW-0915">Sodium</keyword>
<comment type="activity regulation">
    <text evidence="12">Na(+) is not transported, but it plays an essential structural role and its presence is essential for fluoride channel function.</text>
</comment>
<evidence type="ECO:0000256" key="3">
    <source>
        <dbReference type="ARBA" id="ARBA00022519"/>
    </source>
</evidence>
<dbReference type="NCBIfam" id="NF010791">
    <property type="entry name" value="PRK14195.1"/>
    <property type="match status" value="1"/>
</dbReference>
<comment type="catalytic activity">
    <reaction evidence="11">
        <text>fluoride(in) = fluoride(out)</text>
        <dbReference type="Rhea" id="RHEA:76159"/>
        <dbReference type="ChEBI" id="CHEBI:17051"/>
    </reaction>
    <physiologicalReaction direction="left-to-right" evidence="11">
        <dbReference type="Rhea" id="RHEA:76160"/>
    </physiologicalReaction>
</comment>
<dbReference type="RefSeq" id="WP_273685864.1">
    <property type="nucleotide sequence ID" value="NZ_CP117411.1"/>
</dbReference>
<dbReference type="Proteomes" id="UP001220395">
    <property type="component" value="Chromosome"/>
</dbReference>
<proteinExistence type="inferred from homology"/>
<evidence type="ECO:0000256" key="1">
    <source>
        <dbReference type="ARBA" id="ARBA00004651"/>
    </source>
</evidence>
<dbReference type="Pfam" id="PF02537">
    <property type="entry name" value="CRCB"/>
    <property type="match status" value="1"/>
</dbReference>
<evidence type="ECO:0000313" key="13">
    <source>
        <dbReference type="EMBL" id="WCT71917.1"/>
    </source>
</evidence>
<sequence>MPPLLLVMFGGAVGSGARYLAGVAGLRLFGPGLPWGTLFVNVAGGLLMGLLAGILARSPGMAGEPTRLLLGVGVLGGFTTFSSFSLESFNMLGRGEAATAIVYALGSVILSVGALAAGTQIARVAA</sequence>
<gene>
    <name evidence="12 13" type="primary">crcB</name>
    <name evidence="12" type="synonym">fluC</name>
    <name evidence="13" type="ORF">PQ455_09645</name>
</gene>
<evidence type="ECO:0000256" key="7">
    <source>
        <dbReference type="ARBA" id="ARBA00023065"/>
    </source>
</evidence>
<keyword evidence="8 12" id="KW-0472">Membrane</keyword>
<keyword evidence="14" id="KW-1185">Reference proteome</keyword>
<comment type="function">
    <text evidence="12">Fluoride-specific ion channel. Important for reducing fluoride concentration in the cell, thus reducing its toxicity.</text>
</comment>
<evidence type="ECO:0000256" key="2">
    <source>
        <dbReference type="ARBA" id="ARBA00022475"/>
    </source>
</evidence>
<evidence type="ECO:0000256" key="8">
    <source>
        <dbReference type="ARBA" id="ARBA00023136"/>
    </source>
</evidence>
<feature type="transmembrane region" description="Helical" evidence="12">
    <location>
        <begin position="32"/>
        <end position="56"/>
    </location>
</feature>
<organism evidence="13 14">
    <name type="scientific">Sphingomonas naphthae</name>
    <dbReference type="NCBI Taxonomy" id="1813468"/>
    <lineage>
        <taxon>Bacteria</taxon>
        <taxon>Pseudomonadati</taxon>
        <taxon>Pseudomonadota</taxon>
        <taxon>Alphaproteobacteria</taxon>
        <taxon>Sphingomonadales</taxon>
        <taxon>Sphingomonadaceae</taxon>
        <taxon>Sphingomonas</taxon>
    </lineage>
</organism>
<evidence type="ECO:0000256" key="9">
    <source>
        <dbReference type="ARBA" id="ARBA00023303"/>
    </source>
</evidence>
<keyword evidence="12" id="KW-0813">Transport</keyword>
<keyword evidence="2 12" id="KW-1003">Cell membrane</keyword>
<evidence type="ECO:0000256" key="4">
    <source>
        <dbReference type="ARBA" id="ARBA00022692"/>
    </source>
</evidence>
<protein>
    <recommendedName>
        <fullName evidence="12">Fluoride-specific ion channel FluC</fullName>
    </recommendedName>
</protein>
<dbReference type="InterPro" id="IPR003691">
    <property type="entry name" value="FluC"/>
</dbReference>
<keyword evidence="7 12" id="KW-0406">Ion transport</keyword>
<keyword evidence="3" id="KW-0997">Cell inner membrane</keyword>
<feature type="transmembrane region" description="Helical" evidence="12">
    <location>
        <begin position="98"/>
        <end position="118"/>
    </location>
</feature>
<dbReference type="PANTHER" id="PTHR28259:SF1">
    <property type="entry name" value="FLUORIDE EXPORT PROTEIN 1-RELATED"/>
    <property type="match status" value="1"/>
</dbReference>
<name>A0ABY7TFA6_9SPHN</name>
<feature type="binding site" evidence="12">
    <location>
        <position position="76"/>
    </location>
    <ligand>
        <name>Na(+)</name>
        <dbReference type="ChEBI" id="CHEBI:29101"/>
        <note>structural</note>
    </ligand>
</feature>
<keyword evidence="5 12" id="KW-1133">Transmembrane helix</keyword>
<evidence type="ECO:0000256" key="10">
    <source>
        <dbReference type="ARBA" id="ARBA00035120"/>
    </source>
</evidence>
<evidence type="ECO:0000256" key="5">
    <source>
        <dbReference type="ARBA" id="ARBA00022989"/>
    </source>
</evidence>
<feature type="transmembrane region" description="Helical" evidence="12">
    <location>
        <begin position="68"/>
        <end position="86"/>
    </location>
</feature>
<reference evidence="13 14" key="1">
    <citation type="submission" date="2023-02" db="EMBL/GenBank/DDBJ databases">
        <title>Genome sequence of Sphingomonas naphthae.</title>
        <authorList>
            <person name="Kim S."/>
            <person name="Heo J."/>
            <person name="Kwon S.-W."/>
        </authorList>
    </citation>
    <scope>NUCLEOTIDE SEQUENCE [LARGE SCALE GENOMIC DNA]</scope>
    <source>
        <strain evidence="13 14">KACC 18716</strain>
    </source>
</reference>
<evidence type="ECO:0000313" key="14">
    <source>
        <dbReference type="Proteomes" id="UP001220395"/>
    </source>
</evidence>
<dbReference type="PANTHER" id="PTHR28259">
    <property type="entry name" value="FLUORIDE EXPORT PROTEIN 1-RELATED"/>
    <property type="match status" value="1"/>
</dbReference>
<feature type="binding site" evidence="12">
    <location>
        <position position="79"/>
    </location>
    <ligand>
        <name>Na(+)</name>
        <dbReference type="ChEBI" id="CHEBI:29101"/>
        <note>structural</note>
    </ligand>
</feature>
<accession>A0ABY7TFA6</accession>
<comment type="subcellular location">
    <subcellularLocation>
        <location evidence="1 12">Cell membrane</location>
        <topology evidence="1 12">Multi-pass membrane protein</topology>
    </subcellularLocation>
</comment>
<evidence type="ECO:0000256" key="12">
    <source>
        <dbReference type="HAMAP-Rule" id="MF_00454"/>
    </source>
</evidence>
<comment type="similarity">
    <text evidence="10 12">Belongs to the fluoride channel Fluc/FEX (TC 1.A.43) family.</text>
</comment>
<keyword evidence="12" id="KW-0479">Metal-binding</keyword>